<dbReference type="EMBL" id="LGTK01000032">
    <property type="protein sequence ID" value="KPH74371.1"/>
    <property type="molecule type" value="Genomic_DNA"/>
</dbReference>
<sequence length="64" mass="7577">MLFQPSTKRLTLKVYNDFLRSSLSKRKNSRMAVICLIRKKWGDVANNLLIAIFIDLYLFEKLLE</sequence>
<dbReference type="Proteomes" id="UP000037854">
    <property type="component" value="Unassembled WGS sequence"/>
</dbReference>
<evidence type="ECO:0000313" key="2">
    <source>
        <dbReference type="Proteomes" id="UP000037854"/>
    </source>
</evidence>
<proteinExistence type="predicted"/>
<organism evidence="1 2">
    <name type="scientific">Oceanobacillus caeni</name>
    <dbReference type="NCBI Taxonomy" id="405946"/>
    <lineage>
        <taxon>Bacteria</taxon>
        <taxon>Bacillati</taxon>
        <taxon>Bacillota</taxon>
        <taxon>Bacilli</taxon>
        <taxon>Bacillales</taxon>
        <taxon>Bacillaceae</taxon>
        <taxon>Oceanobacillus</taxon>
    </lineage>
</organism>
<name>A0ABR5MII1_9BACI</name>
<keyword evidence="2" id="KW-1185">Reference proteome</keyword>
<evidence type="ECO:0008006" key="3">
    <source>
        <dbReference type="Google" id="ProtNLM"/>
    </source>
</evidence>
<protein>
    <recommendedName>
        <fullName evidence="3">Transposase</fullName>
    </recommendedName>
</protein>
<gene>
    <name evidence="1" type="ORF">AFL42_10225</name>
</gene>
<evidence type="ECO:0000313" key="1">
    <source>
        <dbReference type="EMBL" id="KPH74371.1"/>
    </source>
</evidence>
<comment type="caution">
    <text evidence="1">The sequence shown here is derived from an EMBL/GenBank/DDBJ whole genome shotgun (WGS) entry which is preliminary data.</text>
</comment>
<reference evidence="1 2" key="1">
    <citation type="submission" date="2015-07" db="EMBL/GenBank/DDBJ databases">
        <title>High-quality draft genome sequence of Oceanobacillus caeni HM6, a bacillus isolated from a human feces.</title>
        <authorList>
            <person name="Kumar J."/>
            <person name="Verma M.K."/>
            <person name="Pandey R."/>
            <person name="Bhambi M."/>
            <person name="Chauhan N."/>
        </authorList>
    </citation>
    <scope>NUCLEOTIDE SEQUENCE [LARGE SCALE GENOMIC DNA]</scope>
    <source>
        <strain evidence="1 2">HM6</strain>
    </source>
</reference>
<accession>A0ABR5MII1</accession>